<reference evidence="3 4" key="1">
    <citation type="journal article" date="2014" name="PLoS Genet.">
        <title>Analysis of the Phlebiopsis gigantea genome, transcriptome and secretome provides insight into its pioneer colonization strategies of wood.</title>
        <authorList>
            <person name="Hori C."/>
            <person name="Ishida T."/>
            <person name="Igarashi K."/>
            <person name="Samejima M."/>
            <person name="Suzuki H."/>
            <person name="Master E."/>
            <person name="Ferreira P."/>
            <person name="Ruiz-Duenas F.J."/>
            <person name="Held B."/>
            <person name="Canessa P."/>
            <person name="Larrondo L.F."/>
            <person name="Schmoll M."/>
            <person name="Druzhinina I.S."/>
            <person name="Kubicek C.P."/>
            <person name="Gaskell J.A."/>
            <person name="Kersten P."/>
            <person name="St John F."/>
            <person name="Glasner J."/>
            <person name="Sabat G."/>
            <person name="Splinter BonDurant S."/>
            <person name="Syed K."/>
            <person name="Yadav J."/>
            <person name="Mgbeahuruike A.C."/>
            <person name="Kovalchuk A."/>
            <person name="Asiegbu F.O."/>
            <person name="Lackner G."/>
            <person name="Hoffmeister D."/>
            <person name="Rencoret J."/>
            <person name="Gutierrez A."/>
            <person name="Sun H."/>
            <person name="Lindquist E."/>
            <person name="Barry K."/>
            <person name="Riley R."/>
            <person name="Grigoriev I.V."/>
            <person name="Henrissat B."/>
            <person name="Kues U."/>
            <person name="Berka R.M."/>
            <person name="Martinez A.T."/>
            <person name="Covert S.F."/>
            <person name="Blanchette R.A."/>
            <person name="Cullen D."/>
        </authorList>
    </citation>
    <scope>NUCLEOTIDE SEQUENCE [LARGE SCALE GENOMIC DNA]</scope>
    <source>
        <strain evidence="3 4">11061_1 CR5-6</strain>
    </source>
</reference>
<dbReference type="PANTHER" id="PTHR39472:SF1">
    <property type="entry name" value="EXPRESSED PROTEIN"/>
    <property type="match status" value="1"/>
</dbReference>
<organism evidence="3 4">
    <name type="scientific">Phlebiopsis gigantea (strain 11061_1 CR5-6)</name>
    <name type="common">White-rot fungus</name>
    <name type="synonym">Peniophora gigantea</name>
    <dbReference type="NCBI Taxonomy" id="745531"/>
    <lineage>
        <taxon>Eukaryota</taxon>
        <taxon>Fungi</taxon>
        <taxon>Dikarya</taxon>
        <taxon>Basidiomycota</taxon>
        <taxon>Agaricomycotina</taxon>
        <taxon>Agaricomycetes</taxon>
        <taxon>Polyporales</taxon>
        <taxon>Phanerochaetaceae</taxon>
        <taxon>Phlebiopsis</taxon>
    </lineage>
</organism>
<dbReference type="PANTHER" id="PTHR39472">
    <property type="entry name" value="EXPRESSED PROTEIN"/>
    <property type="match status" value="1"/>
</dbReference>
<feature type="coiled-coil region" evidence="1">
    <location>
        <begin position="376"/>
        <end position="406"/>
    </location>
</feature>
<gene>
    <name evidence="3" type="ORF">PHLGIDRAFT_128124</name>
</gene>
<evidence type="ECO:0000313" key="4">
    <source>
        <dbReference type="Proteomes" id="UP000053257"/>
    </source>
</evidence>
<keyword evidence="1" id="KW-0175">Coiled coil</keyword>
<sequence>MAIVPVPGDLSEDNTHHADVSTLPRPQGQSRPQSSYIRTYPTAPGVSDMMGGMRLDLPNISTGLVQSDFANQPPHPQHHMQQPPGEPSPQGPNPEAEVTRIYGLLNELLEQLNANRQASIQLHSLAAGVKSQSIHSQTGYVLRRFNLDKTQEEYNAALERMNAQIFTENNALMNDNKQLGVLIKEYEQTLENVMTSFRVRANEVQQRELSIVRDYERKLLAIETAQLEASLSQQTTYSSSLGRAGELLRVLMRALGGEDPSSVPKSVLANIVEAETGSASTGTGTGREGEIDITSTAGHMTIGRQYQKRIINSLELESLPSSAPVSSDLPESSSAGSLSSEASSSSSDASPPAEEAQNEIDVFIDKEAQLIVADWALERECELARLERENAMLRQLLQEREKLDLVTATSGANVHLPGEEIAPRLELPRLMTLPKRVPKGRLGGRDIGPYGMYKKYEE</sequence>
<proteinExistence type="predicted"/>
<feature type="region of interest" description="Disordered" evidence="2">
    <location>
        <begin position="1"/>
        <end position="43"/>
    </location>
</feature>
<dbReference type="HOGENOM" id="CLU_597310_0_0_1"/>
<feature type="region of interest" description="Disordered" evidence="2">
    <location>
        <begin position="276"/>
        <end position="296"/>
    </location>
</feature>
<feature type="compositionally biased region" description="Low complexity" evidence="2">
    <location>
        <begin position="321"/>
        <end position="355"/>
    </location>
</feature>
<evidence type="ECO:0000256" key="2">
    <source>
        <dbReference type="SAM" id="MobiDB-lite"/>
    </source>
</evidence>
<evidence type="ECO:0000313" key="3">
    <source>
        <dbReference type="EMBL" id="KIP06699.1"/>
    </source>
</evidence>
<name>A0A0C3NNL7_PHLG1</name>
<dbReference type="STRING" id="745531.A0A0C3NNL7"/>
<keyword evidence="4" id="KW-1185">Reference proteome</keyword>
<dbReference type="Proteomes" id="UP000053257">
    <property type="component" value="Unassembled WGS sequence"/>
</dbReference>
<evidence type="ECO:0000256" key="1">
    <source>
        <dbReference type="SAM" id="Coils"/>
    </source>
</evidence>
<dbReference type="OrthoDB" id="21214at2759"/>
<protein>
    <submittedName>
        <fullName evidence="3">Uncharacterized protein</fullName>
    </submittedName>
</protein>
<feature type="region of interest" description="Disordered" evidence="2">
    <location>
        <begin position="65"/>
        <end position="96"/>
    </location>
</feature>
<accession>A0A0C3NNL7</accession>
<feature type="compositionally biased region" description="Polar residues" evidence="2">
    <location>
        <begin position="27"/>
        <end position="37"/>
    </location>
</feature>
<dbReference type="AlphaFoldDB" id="A0A0C3NNL7"/>
<feature type="region of interest" description="Disordered" evidence="2">
    <location>
        <begin position="321"/>
        <end position="356"/>
    </location>
</feature>
<dbReference type="EMBL" id="KN840512">
    <property type="protein sequence ID" value="KIP06699.1"/>
    <property type="molecule type" value="Genomic_DNA"/>
</dbReference>